<dbReference type="EMBL" id="AHAE01000066">
    <property type="protein sequence ID" value="EJZ81714.1"/>
    <property type="molecule type" value="Genomic_DNA"/>
</dbReference>
<dbReference type="EMBL" id="CAJZ01000156">
    <property type="protein sequence ID" value="CCI83836.1"/>
    <property type="molecule type" value="Genomic_DNA"/>
</dbReference>
<dbReference type="GO" id="GO:0005524">
    <property type="term" value="F:ATP binding"/>
    <property type="evidence" value="ECO:0007669"/>
    <property type="project" value="UniProtKB-KW"/>
</dbReference>
<dbReference type="GO" id="GO:0016887">
    <property type="term" value="F:ATP hydrolysis activity"/>
    <property type="evidence" value="ECO:0007669"/>
    <property type="project" value="InterPro"/>
</dbReference>
<dbReference type="InterPro" id="IPR003439">
    <property type="entry name" value="ABC_transporter-like_ATP-bd"/>
</dbReference>
<dbReference type="PROSITE" id="PS00211">
    <property type="entry name" value="ABC_TRANSPORTER_1"/>
    <property type="match status" value="1"/>
</dbReference>
<dbReference type="InterPro" id="IPR017911">
    <property type="entry name" value="MacB-like_ATP-bd"/>
</dbReference>
<proteinExistence type="predicted"/>
<dbReference type="OrthoDB" id="4425833at2"/>
<dbReference type="Proteomes" id="UP000011016">
    <property type="component" value="Unassembled WGS sequence"/>
</dbReference>
<evidence type="ECO:0000259" key="4">
    <source>
        <dbReference type="PROSITE" id="PS50893"/>
    </source>
</evidence>
<dbReference type="Proteomes" id="UP000006078">
    <property type="component" value="Unassembled WGS sequence"/>
</dbReference>
<comment type="caution">
    <text evidence="5">The sequence shown here is derived from an EMBL/GenBank/DDBJ whole genome shotgun (WGS) entry which is preliminary data.</text>
</comment>
<dbReference type="InterPro" id="IPR017871">
    <property type="entry name" value="ABC_transporter-like_CS"/>
</dbReference>
<evidence type="ECO:0000313" key="8">
    <source>
        <dbReference type="Proteomes" id="UP000011016"/>
    </source>
</evidence>
<dbReference type="InterPro" id="IPR015854">
    <property type="entry name" value="ABC_transpr_LolD-like"/>
</dbReference>
<dbReference type="GO" id="GO:0022857">
    <property type="term" value="F:transmembrane transporter activity"/>
    <property type="evidence" value="ECO:0007669"/>
    <property type="project" value="TreeGrafter"/>
</dbReference>
<dbReference type="SMART" id="SM00382">
    <property type="entry name" value="AAA"/>
    <property type="match status" value="1"/>
</dbReference>
<dbReference type="eggNOG" id="COG1136">
    <property type="taxonomic scope" value="Bacteria"/>
</dbReference>
<feature type="domain" description="ABC transporter" evidence="4">
    <location>
        <begin position="6"/>
        <end position="223"/>
    </location>
</feature>
<sequence length="223" mass="23187">MANANLTVAGLKKTVAGRELLSGVELRAEAGETIAITGPSGAGKSTLLNCIGLLDGIDSGEIALNGRRVDGLRLGGKIKAFRGDLGFVFQDFALIEEWSVGRNVAAPLVARRVGKKDRAKAVARALERVGLAGRENDETAALSGGEKQRVAIARLMVAEPSVVAADEPTGSLDPQNRDLVLEIFDELASIGCAVIVVTHDPVVAEWAGRRLTLADGALVEAAA</sequence>
<dbReference type="Pfam" id="PF00005">
    <property type="entry name" value="ABC_tran"/>
    <property type="match status" value="1"/>
</dbReference>
<accession>I7JWE8</accession>
<evidence type="ECO:0000313" key="6">
    <source>
        <dbReference type="EMBL" id="EJZ81714.1"/>
    </source>
</evidence>
<protein>
    <submittedName>
        <fullName evidence="5">ABC transporter</fullName>
    </submittedName>
</protein>
<keyword evidence="3" id="KW-0067">ATP-binding</keyword>
<gene>
    <name evidence="5" type="ORF">BN46_1110</name>
    <name evidence="6" type="ORF">HMPREF9719_01366</name>
</gene>
<evidence type="ECO:0000256" key="1">
    <source>
        <dbReference type="ARBA" id="ARBA00022448"/>
    </source>
</evidence>
<reference evidence="6 7" key="2">
    <citation type="submission" date="2012-08" db="EMBL/GenBank/DDBJ databases">
        <title>The Genome Sequence of Turicella otitidis ATCC 51513.</title>
        <authorList>
            <consortium name="The Broad Institute Genome Sequencing Platform"/>
            <person name="Earl A."/>
            <person name="Ward D."/>
            <person name="Feldgarden M."/>
            <person name="Gevers D."/>
            <person name="Huys G."/>
            <person name="Walker B."/>
            <person name="Young S.K."/>
            <person name="Zeng Q."/>
            <person name="Gargeya S."/>
            <person name="Fitzgerald M."/>
            <person name="Haas B."/>
            <person name="Abouelleil A."/>
            <person name="Alvarado L."/>
            <person name="Arachchi H.M."/>
            <person name="Berlin A.M."/>
            <person name="Chapman S.B."/>
            <person name="Goldberg J."/>
            <person name="Griggs A."/>
            <person name="Gujja S."/>
            <person name="Hansen M."/>
            <person name="Howarth C."/>
            <person name="Imamovic A."/>
            <person name="Larimer J."/>
            <person name="McCowen C."/>
            <person name="Montmayeur A."/>
            <person name="Murphy C."/>
            <person name="Neiman D."/>
            <person name="Pearson M."/>
            <person name="Priest M."/>
            <person name="Roberts A."/>
            <person name="Saif S."/>
            <person name="Shea T."/>
            <person name="Sisk P."/>
            <person name="Sykes S."/>
            <person name="Wortman J."/>
            <person name="Nusbaum C."/>
            <person name="Birren B."/>
        </authorList>
    </citation>
    <scope>NUCLEOTIDE SEQUENCE [LARGE SCALE GENOMIC DNA]</scope>
    <source>
        <strain evidence="6 7">ATCC 51513</strain>
    </source>
</reference>
<dbReference type="AlphaFoldDB" id="I7JWE8"/>
<dbReference type="InterPro" id="IPR003593">
    <property type="entry name" value="AAA+_ATPase"/>
</dbReference>
<keyword evidence="7" id="KW-1185">Reference proteome</keyword>
<dbReference type="SUPFAM" id="SSF52540">
    <property type="entry name" value="P-loop containing nucleoside triphosphate hydrolases"/>
    <property type="match status" value="1"/>
</dbReference>
<dbReference type="Gene3D" id="3.40.50.300">
    <property type="entry name" value="P-loop containing nucleotide triphosphate hydrolases"/>
    <property type="match status" value="1"/>
</dbReference>
<dbReference type="HOGENOM" id="CLU_000604_1_22_11"/>
<keyword evidence="1" id="KW-0813">Transport</keyword>
<dbReference type="PANTHER" id="PTHR24220:SF86">
    <property type="entry name" value="ABC TRANSPORTER ABCH.1"/>
    <property type="match status" value="1"/>
</dbReference>
<evidence type="ECO:0000256" key="3">
    <source>
        <dbReference type="ARBA" id="ARBA00022840"/>
    </source>
</evidence>
<dbReference type="PROSITE" id="PS50893">
    <property type="entry name" value="ABC_TRANSPORTER_2"/>
    <property type="match status" value="1"/>
</dbReference>
<reference evidence="5 8" key="1">
    <citation type="journal article" date="2012" name="J. Bacteriol.">
        <title>Draft Genome Sequence of Turicella otitidis ATCC 51513, Isolated from Middle Ear Fluid from a Child with Otitis Media.</title>
        <authorList>
            <person name="Brinkrolf K."/>
            <person name="Schneider J."/>
            <person name="Knecht M."/>
            <person name="Ruckert C."/>
            <person name="Tauch A."/>
        </authorList>
    </citation>
    <scope>NUCLEOTIDE SEQUENCE [LARGE SCALE GENOMIC DNA]</scope>
    <source>
        <strain evidence="5 8">ATCC 51513</strain>
    </source>
</reference>
<name>I7JWE8_9CORY</name>
<dbReference type="STRING" id="29321.AAV33_04720"/>
<dbReference type="InterPro" id="IPR027417">
    <property type="entry name" value="P-loop_NTPase"/>
</dbReference>
<evidence type="ECO:0000313" key="5">
    <source>
        <dbReference type="EMBL" id="CCI83836.1"/>
    </source>
</evidence>
<dbReference type="PANTHER" id="PTHR24220">
    <property type="entry name" value="IMPORT ATP-BINDING PROTEIN"/>
    <property type="match status" value="1"/>
</dbReference>
<dbReference type="GO" id="GO:0005886">
    <property type="term" value="C:plasma membrane"/>
    <property type="evidence" value="ECO:0007669"/>
    <property type="project" value="TreeGrafter"/>
</dbReference>
<dbReference type="CDD" id="cd03255">
    <property type="entry name" value="ABC_MJ0796_LolCDE_FtsE"/>
    <property type="match status" value="1"/>
</dbReference>
<dbReference type="RefSeq" id="WP_004601256.1">
    <property type="nucleotide sequence ID" value="NZ_HF541867.1"/>
</dbReference>
<organism evidence="5 8">
    <name type="scientific">Corynebacterium otitidis ATCC 51513</name>
    <dbReference type="NCBI Taxonomy" id="883169"/>
    <lineage>
        <taxon>Bacteria</taxon>
        <taxon>Bacillati</taxon>
        <taxon>Actinomycetota</taxon>
        <taxon>Actinomycetes</taxon>
        <taxon>Mycobacteriales</taxon>
        <taxon>Corynebacteriaceae</taxon>
        <taxon>Corynebacterium</taxon>
    </lineage>
</organism>
<evidence type="ECO:0000256" key="2">
    <source>
        <dbReference type="ARBA" id="ARBA00022741"/>
    </source>
</evidence>
<evidence type="ECO:0000313" key="7">
    <source>
        <dbReference type="Proteomes" id="UP000006078"/>
    </source>
</evidence>
<keyword evidence="2" id="KW-0547">Nucleotide-binding</keyword>